<evidence type="ECO:0000313" key="4">
    <source>
        <dbReference type="Proteomes" id="UP001229955"/>
    </source>
</evidence>
<sequence>MAAAKKAAPHAAPGGLRWPAEWERHDATWISWPHHEPDWPGKFGPIPWVYAEIARALAEHERVNILVHDEKTEEEAWHCLRMHEVKQGRIHLMQCPTDRVWLRDSAPTFVHDANGDVQAVNWDFNAWAKYENFARDQKIGAFIADHTGLPLTQPQRHDGKGRVVLEGGGIETDGRGTMLVTEEWLLTDVQVRNPGFTRADYERLFAETLGITKTIWLGEGCVGDDTHGHVDDIARFVAPGVMVLAHEEDPNDENHARSLDNVRRLEGATDAEGNPIRVVTLPYPRPVIMDGARLPASYANFYIANGVVIVPTFNDPNDRIALNTLAELMPTRQIVGIHAVDLVWGLGTLHCLTQQQPAARHARAKPTR</sequence>
<dbReference type="Pfam" id="PF04371">
    <property type="entry name" value="PAD_porph"/>
    <property type="match status" value="1"/>
</dbReference>
<keyword evidence="1" id="KW-0378">Hydrolase</keyword>
<protein>
    <submittedName>
        <fullName evidence="3">Agmatine deiminase family protein</fullName>
    </submittedName>
</protein>
<name>A0AA49K1U0_9BACT</name>
<evidence type="ECO:0000256" key="1">
    <source>
        <dbReference type="ARBA" id="ARBA00022801"/>
    </source>
</evidence>
<dbReference type="RefSeq" id="WP_367885982.1">
    <property type="nucleotide sequence ID" value="NZ_CP130612.1"/>
</dbReference>
<dbReference type="InterPro" id="IPR007466">
    <property type="entry name" value="Peptidyl-Arg-deiminase_porph"/>
</dbReference>
<dbReference type="SUPFAM" id="SSF55909">
    <property type="entry name" value="Pentein"/>
    <property type="match status" value="1"/>
</dbReference>
<evidence type="ECO:0000313" key="2">
    <source>
        <dbReference type="EMBL" id="WKW13120.1"/>
    </source>
</evidence>
<organism evidence="3 4">
    <name type="scientific">Pseudogemmatithrix spongiicola</name>
    <dbReference type="NCBI Taxonomy" id="3062599"/>
    <lineage>
        <taxon>Bacteria</taxon>
        <taxon>Pseudomonadati</taxon>
        <taxon>Gemmatimonadota</taxon>
        <taxon>Gemmatimonadia</taxon>
        <taxon>Gemmatimonadales</taxon>
        <taxon>Gemmatimonadaceae</taxon>
        <taxon>Pseudogemmatithrix</taxon>
    </lineage>
</organism>
<dbReference type="GO" id="GO:0004668">
    <property type="term" value="F:protein-arginine deiminase activity"/>
    <property type="evidence" value="ECO:0007669"/>
    <property type="project" value="InterPro"/>
</dbReference>
<reference evidence="3" key="1">
    <citation type="submission" date="2023-07" db="EMBL/GenBank/DDBJ databases">
        <authorList>
            <person name="Haufschild T."/>
            <person name="Kallscheuer N."/>
            <person name="Hammer J."/>
            <person name="Kohn T."/>
            <person name="Kabuu M."/>
            <person name="Jogler M."/>
            <person name="Wohfarth N."/>
            <person name="Heuer A."/>
            <person name="Rohde M."/>
            <person name="van Teeseling M.C.F."/>
            <person name="Jogler C."/>
        </authorList>
    </citation>
    <scope>NUCLEOTIDE SEQUENCE</scope>
    <source>
        <strain evidence="2">Strain 138</strain>
        <strain evidence="3">Strain 318</strain>
    </source>
</reference>
<dbReference type="AlphaFoldDB" id="A0AA49K1U0"/>
<keyword evidence="4" id="KW-1185">Reference proteome</keyword>
<dbReference type="GO" id="GO:0009446">
    <property type="term" value="P:putrescine biosynthetic process"/>
    <property type="evidence" value="ECO:0007669"/>
    <property type="project" value="InterPro"/>
</dbReference>
<proteinExistence type="predicted"/>
<gene>
    <name evidence="2" type="ORF">Strain138_002435</name>
    <name evidence="3" type="ORF">Strain318_002434</name>
</gene>
<dbReference type="GO" id="GO:0047632">
    <property type="term" value="F:agmatine deiminase activity"/>
    <property type="evidence" value="ECO:0007669"/>
    <property type="project" value="TreeGrafter"/>
</dbReference>
<evidence type="ECO:0000313" key="3">
    <source>
        <dbReference type="EMBL" id="WKW16026.1"/>
    </source>
</evidence>
<dbReference type="PANTHER" id="PTHR31377:SF0">
    <property type="entry name" value="AGMATINE DEIMINASE-RELATED"/>
    <property type="match status" value="1"/>
</dbReference>
<dbReference type="Gene3D" id="3.75.10.10">
    <property type="entry name" value="L-arginine/glycine Amidinotransferase, Chain A"/>
    <property type="match status" value="1"/>
</dbReference>
<accession>A0AA49JVW7</accession>
<dbReference type="EMBL" id="CP130612">
    <property type="protein sequence ID" value="WKW13120.1"/>
    <property type="molecule type" value="Genomic_DNA"/>
</dbReference>
<dbReference type="KEGG" id="pspc:Strain318_002434"/>
<accession>A0AA49K1U0</accession>
<dbReference type="PANTHER" id="PTHR31377">
    <property type="entry name" value="AGMATINE DEIMINASE-RELATED"/>
    <property type="match status" value="1"/>
</dbReference>
<dbReference type="Proteomes" id="UP001229955">
    <property type="component" value="Chromosome"/>
</dbReference>
<dbReference type="EMBL" id="CP130613">
    <property type="protein sequence ID" value="WKW16026.1"/>
    <property type="molecule type" value="Genomic_DNA"/>
</dbReference>